<dbReference type="InterPro" id="IPR000182">
    <property type="entry name" value="GNAT_dom"/>
</dbReference>
<proteinExistence type="predicted"/>
<protein>
    <recommendedName>
        <fullName evidence="1">N-acetyltransferase domain-containing protein</fullName>
    </recommendedName>
</protein>
<dbReference type="PANTHER" id="PTHR47542:SF2">
    <property type="entry name" value="ACYL-COA N-ACYLTRANSFERASES (NAT) SUPERFAMILY PROTEIN"/>
    <property type="match status" value="1"/>
</dbReference>
<evidence type="ECO:0000259" key="1">
    <source>
        <dbReference type="PROSITE" id="PS51186"/>
    </source>
</evidence>
<dbReference type="InterPro" id="IPR016181">
    <property type="entry name" value="Acyl_CoA_acyltransferase"/>
</dbReference>
<dbReference type="PROSITE" id="PS51186">
    <property type="entry name" value="GNAT"/>
    <property type="match status" value="1"/>
</dbReference>
<gene>
    <name evidence="2" type="ORF">TK0001_2979</name>
</gene>
<dbReference type="PANTHER" id="PTHR47542">
    <property type="entry name" value="ACYL-COA N-ACYLTRANSFERASES (NAT) SUPERFAMILY PROTEIN"/>
    <property type="match status" value="1"/>
</dbReference>
<evidence type="ECO:0000313" key="3">
    <source>
        <dbReference type="Proteomes" id="UP000233769"/>
    </source>
</evidence>
<dbReference type="CDD" id="cd04301">
    <property type="entry name" value="NAT_SF"/>
    <property type="match status" value="1"/>
</dbReference>
<dbReference type="SUPFAM" id="SSF55729">
    <property type="entry name" value="Acyl-CoA N-acyltransferases (Nat)"/>
    <property type="match status" value="1"/>
</dbReference>
<evidence type="ECO:0000313" key="2">
    <source>
        <dbReference type="EMBL" id="SOR29581.1"/>
    </source>
</evidence>
<dbReference type="Proteomes" id="UP000233769">
    <property type="component" value="Chromosome tk0001"/>
</dbReference>
<name>A0A2N9AQE6_METEX</name>
<reference evidence="3" key="1">
    <citation type="submission" date="2017-10" db="EMBL/GenBank/DDBJ databases">
        <authorList>
            <person name="Regsiter A."/>
            <person name="William W."/>
        </authorList>
    </citation>
    <scope>NUCLEOTIDE SEQUENCE [LARGE SCALE GENOMIC DNA]</scope>
</reference>
<accession>A0A2N9AQE6</accession>
<dbReference type="AlphaFoldDB" id="A0A2N9AQE6"/>
<feature type="domain" description="N-acetyltransferase" evidence="1">
    <location>
        <begin position="133"/>
        <end position="270"/>
    </location>
</feature>
<organism evidence="2 3">
    <name type="scientific">Methylorubrum extorquens</name>
    <name type="common">Methylobacterium dichloromethanicum</name>
    <name type="synonym">Methylobacterium extorquens</name>
    <dbReference type="NCBI Taxonomy" id="408"/>
    <lineage>
        <taxon>Bacteria</taxon>
        <taxon>Pseudomonadati</taxon>
        <taxon>Pseudomonadota</taxon>
        <taxon>Alphaproteobacteria</taxon>
        <taxon>Hyphomicrobiales</taxon>
        <taxon>Methylobacteriaceae</taxon>
        <taxon>Methylorubrum</taxon>
    </lineage>
</organism>
<dbReference type="GO" id="GO:0016747">
    <property type="term" value="F:acyltransferase activity, transferring groups other than amino-acyl groups"/>
    <property type="evidence" value="ECO:0007669"/>
    <property type="project" value="InterPro"/>
</dbReference>
<sequence>MELLRDWDAWRRLIGAVPRDTKTYTTNLYATREQIEGWCADGRLYALSTGQAVLLLRADRSFHHIHHVARDLTALADALGALHAGTYTADIVGQGEQLDEVCATYAASGFAVHTFLQRMIHVGRLESAREDDATIAAAEEAAEVVALLERLLDRFAEPVPEVVALQQEARDGRLLIVRRDGVIVGMLLYEIKGRMAHLRLWHVDDTARGQGMGHRLMRSFLARCAQAQVQRVVLWVIGDNVQSIAIYRHYGFVPDGLLDRIMIRREGPHR</sequence>
<dbReference type="Gene3D" id="3.40.630.30">
    <property type="match status" value="1"/>
</dbReference>
<dbReference type="EMBL" id="LT962688">
    <property type="protein sequence ID" value="SOR29581.1"/>
    <property type="molecule type" value="Genomic_DNA"/>
</dbReference>
<dbReference type="Pfam" id="PF00583">
    <property type="entry name" value="Acetyltransf_1"/>
    <property type="match status" value="1"/>
</dbReference>